<dbReference type="PROSITE" id="PS50873">
    <property type="entry name" value="PEROXIDASE_4"/>
    <property type="match status" value="1"/>
</dbReference>
<dbReference type="InterPro" id="IPR002016">
    <property type="entry name" value="Haem_peroxidase"/>
</dbReference>
<protein>
    <submittedName>
        <fullName evidence="13">Uncharacterized protein</fullName>
    </submittedName>
</protein>
<dbReference type="GO" id="GO:0140825">
    <property type="term" value="F:lactoperoxidase activity"/>
    <property type="evidence" value="ECO:0007669"/>
    <property type="project" value="UniProtKB-EC"/>
</dbReference>
<dbReference type="PANTHER" id="PTHR31517:SF48">
    <property type="entry name" value="PEROXIDASE 16-RELATED"/>
    <property type="match status" value="1"/>
</dbReference>
<accession>A0A426XA13</accession>
<evidence type="ECO:0000256" key="10">
    <source>
        <dbReference type="PIRSR" id="PIRSR600823-3"/>
    </source>
</evidence>
<evidence type="ECO:0000256" key="7">
    <source>
        <dbReference type="ARBA" id="ARBA00023004"/>
    </source>
</evidence>
<keyword evidence="2" id="KW-0575">Peroxidase</keyword>
<dbReference type="InterPro" id="IPR000823">
    <property type="entry name" value="Peroxidase_pln"/>
</dbReference>
<dbReference type="Pfam" id="PF00141">
    <property type="entry name" value="peroxidase"/>
    <property type="match status" value="1"/>
</dbReference>
<proteinExistence type="inferred from homology"/>
<dbReference type="InterPro" id="IPR010255">
    <property type="entry name" value="Haem_peroxidase_sf"/>
</dbReference>
<keyword evidence="7 10" id="KW-0408">Iron</keyword>
<feature type="compositionally biased region" description="Basic and acidic residues" evidence="12">
    <location>
        <begin position="13"/>
        <end position="23"/>
    </location>
</feature>
<keyword evidence="8" id="KW-0376">Hydrogen peroxide</keyword>
<comment type="caution">
    <text evidence="13">The sequence shown here is derived from an EMBL/GenBank/DDBJ whole genome shotgun (WGS) entry which is preliminary data.</text>
</comment>
<feature type="binding site" description="axial binding residue" evidence="10">
    <location>
        <position position="47"/>
    </location>
    <ligand>
        <name>heme b</name>
        <dbReference type="ChEBI" id="CHEBI:60344"/>
    </ligand>
    <ligandPart>
        <name>Fe</name>
        <dbReference type="ChEBI" id="CHEBI:18248"/>
    </ligandPart>
</feature>
<dbReference type="AlphaFoldDB" id="A0A426XA13"/>
<keyword evidence="5 10" id="KW-0106">Calcium</keyword>
<evidence type="ECO:0000256" key="9">
    <source>
        <dbReference type="PIRSR" id="PIRSR600823-2"/>
    </source>
</evidence>
<dbReference type="GO" id="GO:0020037">
    <property type="term" value="F:heme binding"/>
    <property type="evidence" value="ECO:0007669"/>
    <property type="project" value="InterPro"/>
</dbReference>
<evidence type="ECO:0000256" key="8">
    <source>
        <dbReference type="ARBA" id="ARBA00023324"/>
    </source>
</evidence>
<evidence type="ECO:0000313" key="13">
    <source>
        <dbReference type="EMBL" id="RRT36327.1"/>
    </source>
</evidence>
<evidence type="ECO:0000256" key="5">
    <source>
        <dbReference type="ARBA" id="ARBA00022837"/>
    </source>
</evidence>
<gene>
    <name evidence="13" type="ORF">B296_00057598</name>
</gene>
<comment type="similarity">
    <text evidence="11">Belongs to the peroxidase family.</text>
</comment>
<evidence type="ECO:0000256" key="6">
    <source>
        <dbReference type="ARBA" id="ARBA00023002"/>
    </source>
</evidence>
<comment type="catalytic activity">
    <reaction evidence="1">
        <text>2 a phenolic donor + H2O2 = 2 a phenolic radical donor + 2 H2O</text>
        <dbReference type="Rhea" id="RHEA:56136"/>
        <dbReference type="ChEBI" id="CHEBI:15377"/>
        <dbReference type="ChEBI" id="CHEBI:16240"/>
        <dbReference type="ChEBI" id="CHEBI:139520"/>
        <dbReference type="ChEBI" id="CHEBI:139521"/>
        <dbReference type="EC" id="1.11.1.7"/>
    </reaction>
</comment>
<feature type="binding site" evidence="9">
    <location>
        <position position="30"/>
    </location>
    <ligand>
        <name>substrate</name>
    </ligand>
</feature>
<evidence type="ECO:0000256" key="1">
    <source>
        <dbReference type="ARBA" id="ARBA00000189"/>
    </source>
</evidence>
<dbReference type="GO" id="GO:0042744">
    <property type="term" value="P:hydrogen peroxide catabolic process"/>
    <property type="evidence" value="ECO:0007669"/>
    <property type="project" value="UniProtKB-KW"/>
</dbReference>
<dbReference type="GO" id="GO:0046872">
    <property type="term" value="F:metal ion binding"/>
    <property type="evidence" value="ECO:0007669"/>
    <property type="project" value="UniProtKB-KW"/>
</dbReference>
<keyword evidence="4 10" id="KW-0479">Metal-binding</keyword>
<name>A0A426XA13_ENSVE</name>
<evidence type="ECO:0000256" key="4">
    <source>
        <dbReference type="ARBA" id="ARBA00022723"/>
    </source>
</evidence>
<dbReference type="Proteomes" id="UP000287651">
    <property type="component" value="Unassembled WGS sequence"/>
</dbReference>
<comment type="cofactor">
    <cofactor evidence="10">
        <name>Ca(2+)</name>
        <dbReference type="ChEBI" id="CHEBI:29108"/>
    </cofactor>
    <text evidence="10">Binds 2 calcium ions per subunit.</text>
</comment>
<evidence type="ECO:0000256" key="2">
    <source>
        <dbReference type="ARBA" id="ARBA00022559"/>
    </source>
</evidence>
<evidence type="ECO:0000256" key="11">
    <source>
        <dbReference type="RuleBase" id="RU004241"/>
    </source>
</evidence>
<evidence type="ECO:0000256" key="12">
    <source>
        <dbReference type="SAM" id="MobiDB-lite"/>
    </source>
</evidence>
<dbReference type="GO" id="GO:0006979">
    <property type="term" value="P:response to oxidative stress"/>
    <property type="evidence" value="ECO:0007669"/>
    <property type="project" value="InterPro"/>
</dbReference>
<dbReference type="PANTHER" id="PTHR31517">
    <property type="match status" value="1"/>
</dbReference>
<dbReference type="SUPFAM" id="SSF48113">
    <property type="entry name" value="Heme-dependent peroxidases"/>
    <property type="match status" value="1"/>
</dbReference>
<keyword evidence="6" id="KW-0560">Oxidoreductase</keyword>
<dbReference type="Gene3D" id="1.10.520.10">
    <property type="match status" value="1"/>
</dbReference>
<dbReference type="EMBL" id="AMZH03023749">
    <property type="protein sequence ID" value="RRT36327.1"/>
    <property type="molecule type" value="Genomic_DNA"/>
</dbReference>
<sequence>MRSGGPSYQVHFGRRDPRTESKSDATSNIPASKRLPANEPVVLSGAHTLGLARCTCFRSRLYNDTSAIDGDLASTLSTVRRQPLADDLRQRVLPGIGG</sequence>
<reference evidence="13 14" key="1">
    <citation type="journal article" date="2014" name="Agronomy (Basel)">
        <title>A Draft Genome Sequence for Ensete ventricosum, the Drought-Tolerant Tree Against Hunger.</title>
        <authorList>
            <person name="Harrison J."/>
            <person name="Moore K.A."/>
            <person name="Paszkiewicz K."/>
            <person name="Jones T."/>
            <person name="Grant M."/>
            <person name="Ambacheew D."/>
            <person name="Muzemil S."/>
            <person name="Studholme D.J."/>
        </authorList>
    </citation>
    <scope>NUCLEOTIDE SEQUENCE [LARGE SCALE GENOMIC DNA]</scope>
</reference>
<feature type="region of interest" description="Disordered" evidence="12">
    <location>
        <begin position="1"/>
        <end position="33"/>
    </location>
</feature>
<comment type="cofactor">
    <cofactor evidence="10">
        <name>heme b</name>
        <dbReference type="ChEBI" id="CHEBI:60344"/>
    </cofactor>
    <text evidence="10">Binds 1 heme b (iron(II)-protoporphyrin IX) group per subunit.</text>
</comment>
<evidence type="ECO:0000313" key="14">
    <source>
        <dbReference type="Proteomes" id="UP000287651"/>
    </source>
</evidence>
<organism evidence="13 14">
    <name type="scientific">Ensete ventricosum</name>
    <name type="common">Abyssinian banana</name>
    <name type="synonym">Musa ensete</name>
    <dbReference type="NCBI Taxonomy" id="4639"/>
    <lineage>
        <taxon>Eukaryota</taxon>
        <taxon>Viridiplantae</taxon>
        <taxon>Streptophyta</taxon>
        <taxon>Embryophyta</taxon>
        <taxon>Tracheophyta</taxon>
        <taxon>Spermatophyta</taxon>
        <taxon>Magnoliopsida</taxon>
        <taxon>Liliopsida</taxon>
        <taxon>Zingiberales</taxon>
        <taxon>Musaceae</taxon>
        <taxon>Ensete</taxon>
    </lineage>
</organism>
<keyword evidence="3" id="KW-0349">Heme</keyword>
<dbReference type="Gene3D" id="1.10.420.10">
    <property type="entry name" value="Peroxidase, domain 2"/>
    <property type="match status" value="1"/>
</dbReference>
<feature type="binding site" evidence="10">
    <location>
        <position position="48"/>
    </location>
    <ligand>
        <name>Ca(2+)</name>
        <dbReference type="ChEBI" id="CHEBI:29108"/>
        <label>2</label>
    </ligand>
</feature>
<evidence type="ECO:0000256" key="3">
    <source>
        <dbReference type="ARBA" id="ARBA00022617"/>
    </source>
</evidence>